<proteinExistence type="predicted"/>
<sequence length="99" mass="11012">MNRHRRAPSHRFASCRHDEPRRVCASALALILSICTCRDQRQHVVELVAYPSPGLHGRGTTFLPVNSDEFPIFGMRELGLAGVTRPIQATSSPMPNDEC</sequence>
<dbReference type="Proteomes" id="UP000557566">
    <property type="component" value="Unassembled WGS sequence"/>
</dbReference>
<reference evidence="1 2" key="1">
    <citation type="journal article" date="2020" name="Genome Biol. Evol.">
        <title>A new high-quality draft genome assembly of the Chinese cordyceps Ophiocordyceps sinensis.</title>
        <authorList>
            <person name="Shu R."/>
            <person name="Zhang J."/>
            <person name="Meng Q."/>
            <person name="Zhang H."/>
            <person name="Zhou G."/>
            <person name="Li M."/>
            <person name="Wu P."/>
            <person name="Zhao Y."/>
            <person name="Chen C."/>
            <person name="Qin Q."/>
        </authorList>
    </citation>
    <scope>NUCLEOTIDE SEQUENCE [LARGE SCALE GENOMIC DNA]</scope>
    <source>
        <strain evidence="1 2">IOZ07</strain>
    </source>
</reference>
<dbReference type="EMBL" id="JAAVMX010000003">
    <property type="protein sequence ID" value="KAF4510183.1"/>
    <property type="molecule type" value="Genomic_DNA"/>
</dbReference>
<gene>
    <name evidence="1" type="ORF">G6O67_002095</name>
</gene>
<protein>
    <submittedName>
        <fullName evidence="1">Uncharacterized protein</fullName>
    </submittedName>
</protein>
<keyword evidence="2" id="KW-1185">Reference proteome</keyword>
<evidence type="ECO:0000313" key="2">
    <source>
        <dbReference type="Proteomes" id="UP000557566"/>
    </source>
</evidence>
<accession>A0A8H4V6V4</accession>
<dbReference type="AlphaFoldDB" id="A0A8H4V6V4"/>
<organism evidence="1 2">
    <name type="scientific">Ophiocordyceps sinensis</name>
    <dbReference type="NCBI Taxonomy" id="72228"/>
    <lineage>
        <taxon>Eukaryota</taxon>
        <taxon>Fungi</taxon>
        <taxon>Dikarya</taxon>
        <taxon>Ascomycota</taxon>
        <taxon>Pezizomycotina</taxon>
        <taxon>Sordariomycetes</taxon>
        <taxon>Hypocreomycetidae</taxon>
        <taxon>Hypocreales</taxon>
        <taxon>Ophiocordycipitaceae</taxon>
        <taxon>Ophiocordyceps</taxon>
    </lineage>
</organism>
<name>A0A8H4V6V4_9HYPO</name>
<comment type="caution">
    <text evidence="1">The sequence shown here is derived from an EMBL/GenBank/DDBJ whole genome shotgun (WGS) entry which is preliminary data.</text>
</comment>
<evidence type="ECO:0000313" key="1">
    <source>
        <dbReference type="EMBL" id="KAF4510183.1"/>
    </source>
</evidence>